<dbReference type="GO" id="GO:0008270">
    <property type="term" value="F:zinc ion binding"/>
    <property type="evidence" value="ECO:0007669"/>
    <property type="project" value="UniProtKB-UniRule"/>
</dbReference>
<keyword evidence="1 4" id="KW-0533">Nickel</keyword>
<organism evidence="5">
    <name type="scientific">Baileyella intestinalis</name>
    <dbReference type="NCBI Taxonomy" id="2606709"/>
    <lineage>
        <taxon>Bacteria</taxon>
        <taxon>Bacillati</taxon>
        <taxon>Bacillota</taxon>
        <taxon>Clostridia</taxon>
        <taxon>Peptostreptococcales</taxon>
        <taxon>Anaerovoracaceae</taxon>
        <taxon>Baileyella</taxon>
    </lineage>
</organism>
<evidence type="ECO:0000256" key="4">
    <source>
        <dbReference type="HAMAP-Rule" id="MF_00213"/>
    </source>
</evidence>
<feature type="binding site" evidence="4">
    <location>
        <position position="74"/>
    </location>
    <ligand>
        <name>Zn(2+)</name>
        <dbReference type="ChEBI" id="CHEBI:29105"/>
    </ligand>
</feature>
<protein>
    <recommendedName>
        <fullName evidence="4">Hydrogenase maturation factor HypA</fullName>
    </recommendedName>
</protein>
<dbReference type="RefSeq" id="WP_154573076.1">
    <property type="nucleotide sequence ID" value="NZ_DBEZJY010000038.1"/>
</dbReference>
<dbReference type="InterPro" id="IPR000688">
    <property type="entry name" value="HypA/HybF"/>
</dbReference>
<feature type="binding site" evidence="4">
    <location>
        <position position="93"/>
    </location>
    <ligand>
        <name>Zn(2+)</name>
        <dbReference type="ChEBI" id="CHEBI:29105"/>
    </ligand>
</feature>
<keyword evidence="3 4" id="KW-0862">Zinc</keyword>
<feature type="binding site" evidence="4">
    <location>
        <position position="2"/>
    </location>
    <ligand>
        <name>Ni(2+)</name>
        <dbReference type="ChEBI" id="CHEBI:49786"/>
    </ligand>
</feature>
<sequence length="119" mass="13178">MHELGVVFNVIDRAKEVATENNADHIDSVTLLIGQVSTVIPSYLTDCWKWAVKKESMMKNAELKILTVPAVTHCDDCGEDYDTIPHGKICPKCGSPNTWLLQGNEFIIDEIEISDSGSE</sequence>
<feature type="binding site" evidence="4">
    <location>
        <position position="77"/>
    </location>
    <ligand>
        <name>Zn(2+)</name>
        <dbReference type="ChEBI" id="CHEBI:29105"/>
    </ligand>
</feature>
<evidence type="ECO:0000256" key="2">
    <source>
        <dbReference type="ARBA" id="ARBA00022723"/>
    </source>
</evidence>
<keyword evidence="2 4" id="KW-0479">Metal-binding</keyword>
<accession>A0A6A8MC98</accession>
<proteinExistence type="inferred from homology"/>
<comment type="caution">
    <text evidence="5">The sequence shown here is derived from an EMBL/GenBank/DDBJ whole genome shotgun (WGS) entry which is preliminary data.</text>
</comment>
<evidence type="ECO:0000256" key="1">
    <source>
        <dbReference type="ARBA" id="ARBA00022596"/>
    </source>
</evidence>
<dbReference type="PANTHER" id="PTHR34535:SF3">
    <property type="entry name" value="HYDROGENASE MATURATION FACTOR HYPA"/>
    <property type="match status" value="1"/>
</dbReference>
<dbReference type="GO" id="GO:0016151">
    <property type="term" value="F:nickel cation binding"/>
    <property type="evidence" value="ECO:0007669"/>
    <property type="project" value="UniProtKB-UniRule"/>
</dbReference>
<evidence type="ECO:0000256" key="3">
    <source>
        <dbReference type="ARBA" id="ARBA00022833"/>
    </source>
</evidence>
<feature type="binding site" evidence="4">
    <location>
        <position position="90"/>
    </location>
    <ligand>
        <name>Zn(2+)</name>
        <dbReference type="ChEBI" id="CHEBI:29105"/>
    </ligand>
</feature>
<name>A0A6A8MC98_9FIRM</name>
<comment type="similarity">
    <text evidence="4">Belongs to the HypA/HybF family.</text>
</comment>
<dbReference type="EMBL" id="VUNB01000007">
    <property type="protein sequence ID" value="MST69604.1"/>
    <property type="molecule type" value="Genomic_DNA"/>
</dbReference>
<evidence type="ECO:0000313" key="5">
    <source>
        <dbReference type="EMBL" id="MST69604.1"/>
    </source>
</evidence>
<dbReference type="HAMAP" id="MF_00213">
    <property type="entry name" value="HypA_HybF"/>
    <property type="match status" value="1"/>
</dbReference>
<dbReference type="Gene3D" id="3.30.2320.80">
    <property type="match status" value="1"/>
</dbReference>
<gene>
    <name evidence="4" type="primary">hypA</name>
    <name evidence="5" type="ORF">FYJ66_08420</name>
</gene>
<dbReference type="Pfam" id="PF01155">
    <property type="entry name" value="HypA"/>
    <property type="match status" value="1"/>
</dbReference>
<dbReference type="PIRSF" id="PIRSF004761">
    <property type="entry name" value="Hydrgn_mat_HypA"/>
    <property type="match status" value="1"/>
</dbReference>
<comment type="function">
    <text evidence="4">Involved in the maturation of [NiFe] hydrogenases. Required for nickel insertion into the metal center of the hydrogenase.</text>
</comment>
<reference evidence="5" key="1">
    <citation type="submission" date="2019-09" db="EMBL/GenBank/DDBJ databases">
        <title>In-depth cultivation of the pig gut microbiome towards novel bacterial diversity and tailored functional studies.</title>
        <authorList>
            <person name="Wylensek D."/>
            <person name="Hitch T.C.A."/>
            <person name="Clavel T."/>
        </authorList>
    </citation>
    <scope>NUCLEOTIDE SEQUENCE</scope>
    <source>
        <strain evidence="5">RF-744-FAT-WT-3</strain>
    </source>
</reference>
<dbReference type="PANTHER" id="PTHR34535">
    <property type="entry name" value="HYDROGENASE MATURATION FACTOR HYPA"/>
    <property type="match status" value="1"/>
</dbReference>
<dbReference type="AlphaFoldDB" id="A0A6A8MC98"/>
<dbReference type="GO" id="GO:0051604">
    <property type="term" value="P:protein maturation"/>
    <property type="evidence" value="ECO:0007669"/>
    <property type="project" value="InterPro"/>
</dbReference>